<protein>
    <submittedName>
        <fullName evidence="1">Uncharacterized protein</fullName>
    </submittedName>
</protein>
<dbReference type="AlphaFoldDB" id="A0A0E0LJ51"/>
<keyword evidence="2" id="KW-1185">Reference proteome</keyword>
<proteinExistence type="predicted"/>
<dbReference type="HOGENOM" id="CLU_2417096_0_0_1"/>
<accession>A0A0E0LJ51</accession>
<sequence length="92" mass="9934">MRRWRGGHASKLVAATDLQAISMWEDGKITGESLAIRASNGDACGCRFLHGALFGVNYHALSNRVLQVKTTSWFLKAGSGSTRCHILFGGIV</sequence>
<dbReference type="Gramene" id="OPUNC07G08820.1">
    <property type="protein sequence ID" value="OPUNC07G08820.1"/>
    <property type="gene ID" value="OPUNC07G08820"/>
</dbReference>
<name>A0A0E0LJ51_ORYPU</name>
<evidence type="ECO:0000313" key="1">
    <source>
        <dbReference type="EnsemblPlants" id="OPUNC07G08820.1"/>
    </source>
</evidence>
<evidence type="ECO:0000313" key="2">
    <source>
        <dbReference type="Proteomes" id="UP000026962"/>
    </source>
</evidence>
<reference evidence="1" key="1">
    <citation type="submission" date="2015-04" db="UniProtKB">
        <authorList>
            <consortium name="EnsemblPlants"/>
        </authorList>
    </citation>
    <scope>IDENTIFICATION</scope>
</reference>
<reference evidence="1" key="2">
    <citation type="submission" date="2018-05" db="EMBL/GenBank/DDBJ databases">
        <title>OpunRS2 (Oryza punctata Reference Sequence Version 2).</title>
        <authorList>
            <person name="Zhang J."/>
            <person name="Kudrna D."/>
            <person name="Lee S."/>
            <person name="Talag J."/>
            <person name="Welchert J."/>
            <person name="Wing R.A."/>
        </authorList>
    </citation>
    <scope>NUCLEOTIDE SEQUENCE [LARGE SCALE GENOMIC DNA]</scope>
</reference>
<dbReference type="EnsemblPlants" id="OPUNC07G08820.1">
    <property type="protein sequence ID" value="OPUNC07G08820.1"/>
    <property type="gene ID" value="OPUNC07G08820"/>
</dbReference>
<organism evidence="1">
    <name type="scientific">Oryza punctata</name>
    <name type="common">Red rice</name>
    <dbReference type="NCBI Taxonomy" id="4537"/>
    <lineage>
        <taxon>Eukaryota</taxon>
        <taxon>Viridiplantae</taxon>
        <taxon>Streptophyta</taxon>
        <taxon>Embryophyta</taxon>
        <taxon>Tracheophyta</taxon>
        <taxon>Spermatophyta</taxon>
        <taxon>Magnoliopsida</taxon>
        <taxon>Liliopsida</taxon>
        <taxon>Poales</taxon>
        <taxon>Poaceae</taxon>
        <taxon>BOP clade</taxon>
        <taxon>Oryzoideae</taxon>
        <taxon>Oryzeae</taxon>
        <taxon>Oryzinae</taxon>
        <taxon>Oryza</taxon>
    </lineage>
</organism>
<dbReference type="Proteomes" id="UP000026962">
    <property type="component" value="Chromosome 7"/>
</dbReference>